<organism evidence="2">
    <name type="scientific">viral metagenome</name>
    <dbReference type="NCBI Taxonomy" id="1070528"/>
    <lineage>
        <taxon>unclassified sequences</taxon>
        <taxon>metagenomes</taxon>
        <taxon>organismal metagenomes</taxon>
    </lineage>
</organism>
<accession>A0A6C0AYS7</accession>
<evidence type="ECO:0000313" key="2">
    <source>
        <dbReference type="EMBL" id="QHS84391.1"/>
    </source>
</evidence>
<evidence type="ECO:0000256" key="1">
    <source>
        <dbReference type="SAM" id="Phobius"/>
    </source>
</evidence>
<feature type="transmembrane region" description="Helical" evidence="1">
    <location>
        <begin position="12"/>
        <end position="28"/>
    </location>
</feature>
<keyword evidence="1" id="KW-0812">Transmembrane</keyword>
<proteinExistence type="predicted"/>
<protein>
    <submittedName>
        <fullName evidence="2">Uncharacterized protein</fullName>
    </submittedName>
</protein>
<sequence length="107" mass="12675">MLKKFFSKISKHNFFIVIFAILLLYYLNKPLKEGVVFTPYDNANWFNKPWDKFCIQTPPSCQKLSIDHPNINGNTPIGCWCNNEQKAPELDHNCTDIEFDPFIEYRR</sequence>
<keyword evidence="1" id="KW-0472">Membrane</keyword>
<reference evidence="2" key="1">
    <citation type="journal article" date="2020" name="Nature">
        <title>Giant virus diversity and host interactions through global metagenomics.</title>
        <authorList>
            <person name="Schulz F."/>
            <person name="Roux S."/>
            <person name="Paez-Espino D."/>
            <person name="Jungbluth S."/>
            <person name="Walsh D.A."/>
            <person name="Denef V.J."/>
            <person name="McMahon K.D."/>
            <person name="Konstantinidis K.T."/>
            <person name="Eloe-Fadrosh E.A."/>
            <person name="Kyrpides N.C."/>
            <person name="Woyke T."/>
        </authorList>
    </citation>
    <scope>NUCLEOTIDE SEQUENCE</scope>
    <source>
        <strain evidence="2">GVMAG-S-ERX556022-25</strain>
    </source>
</reference>
<keyword evidence="1" id="KW-1133">Transmembrane helix</keyword>
<dbReference type="EMBL" id="MN738808">
    <property type="protein sequence ID" value="QHS84391.1"/>
    <property type="molecule type" value="Genomic_DNA"/>
</dbReference>
<dbReference type="AlphaFoldDB" id="A0A6C0AYS7"/>
<name>A0A6C0AYS7_9ZZZZ</name>